<dbReference type="CDD" id="cd04301">
    <property type="entry name" value="NAT_SF"/>
    <property type="match status" value="1"/>
</dbReference>
<evidence type="ECO:0000259" key="3">
    <source>
        <dbReference type="PROSITE" id="PS51186"/>
    </source>
</evidence>
<dbReference type="Pfam" id="PF00583">
    <property type="entry name" value="Acetyltransf_1"/>
    <property type="match status" value="1"/>
</dbReference>
<dbReference type="InterPro" id="IPR000182">
    <property type="entry name" value="GNAT_dom"/>
</dbReference>
<evidence type="ECO:0000313" key="5">
    <source>
        <dbReference type="Proteomes" id="UP000006346"/>
    </source>
</evidence>
<evidence type="ECO:0000313" key="4">
    <source>
        <dbReference type="EMBL" id="AET67777.1"/>
    </source>
</evidence>
<reference evidence="5" key="1">
    <citation type="submission" date="2011-11" db="EMBL/GenBank/DDBJ databases">
        <title>Complete sequence of Desulfosporosinus orientis DSM 765.</title>
        <authorList>
            <person name="Lucas S."/>
            <person name="Han J."/>
            <person name="Lapidus A."/>
            <person name="Cheng J.-F."/>
            <person name="Goodwin L."/>
            <person name="Pitluck S."/>
            <person name="Peters L."/>
            <person name="Ovchinnikova G."/>
            <person name="Teshima H."/>
            <person name="Detter J.C."/>
            <person name="Han C."/>
            <person name="Tapia R."/>
            <person name="Land M."/>
            <person name="Hauser L."/>
            <person name="Kyrpides N."/>
            <person name="Ivanova N."/>
            <person name="Pagani I."/>
            <person name="Pester M."/>
            <person name="Spring S."/>
            <person name="Ollivier B."/>
            <person name="Rattei T."/>
            <person name="Klenk H.-P."/>
            <person name="Wagner M."/>
            <person name="Loy A."/>
            <person name="Woyke T."/>
        </authorList>
    </citation>
    <scope>NUCLEOTIDE SEQUENCE [LARGE SCALE GENOMIC DNA]</scope>
    <source>
        <strain evidence="5">ATCC 19365 / DSM 765 / NCIMB 8382 / VKM B-1628</strain>
    </source>
</reference>
<dbReference type="EMBL" id="CP003108">
    <property type="protein sequence ID" value="AET67777.1"/>
    <property type="molecule type" value="Genomic_DNA"/>
</dbReference>
<dbReference type="AlphaFoldDB" id="G7W8R7"/>
<organism evidence="4 5">
    <name type="scientific">Desulfosporosinus orientis (strain ATCC 19365 / DSM 765 / NCIMB 8382 / VKM B-1628 / Singapore I)</name>
    <name type="common">Desulfotomaculum orientis</name>
    <dbReference type="NCBI Taxonomy" id="768706"/>
    <lineage>
        <taxon>Bacteria</taxon>
        <taxon>Bacillati</taxon>
        <taxon>Bacillota</taxon>
        <taxon>Clostridia</taxon>
        <taxon>Eubacteriales</taxon>
        <taxon>Desulfitobacteriaceae</taxon>
        <taxon>Desulfosporosinus</taxon>
    </lineage>
</organism>
<dbReference type="HOGENOM" id="CLU_013985_18_0_9"/>
<keyword evidence="2" id="KW-0012">Acyltransferase</keyword>
<dbReference type="SUPFAM" id="SSF55729">
    <property type="entry name" value="Acyl-CoA N-acyltransferases (Nat)"/>
    <property type="match status" value="1"/>
</dbReference>
<dbReference type="InterPro" id="IPR016181">
    <property type="entry name" value="Acyl_CoA_acyltransferase"/>
</dbReference>
<name>G7W8R7_DESOD</name>
<dbReference type="RefSeq" id="WP_014184592.1">
    <property type="nucleotide sequence ID" value="NC_016584.1"/>
</dbReference>
<dbReference type="PANTHER" id="PTHR43877">
    <property type="entry name" value="AMINOALKYLPHOSPHONATE N-ACETYLTRANSFERASE-RELATED-RELATED"/>
    <property type="match status" value="1"/>
</dbReference>
<dbReference type="eggNOG" id="COG0456">
    <property type="taxonomic scope" value="Bacteria"/>
</dbReference>
<dbReference type="Proteomes" id="UP000006346">
    <property type="component" value="Chromosome"/>
</dbReference>
<accession>G7W8R7</accession>
<evidence type="ECO:0000256" key="2">
    <source>
        <dbReference type="ARBA" id="ARBA00023315"/>
    </source>
</evidence>
<dbReference type="GO" id="GO:0016747">
    <property type="term" value="F:acyltransferase activity, transferring groups other than amino-acyl groups"/>
    <property type="evidence" value="ECO:0007669"/>
    <property type="project" value="InterPro"/>
</dbReference>
<dbReference type="OrthoDB" id="9786032at2"/>
<dbReference type="Gene3D" id="3.40.630.30">
    <property type="match status" value="1"/>
</dbReference>
<evidence type="ECO:0000256" key="1">
    <source>
        <dbReference type="ARBA" id="ARBA00022679"/>
    </source>
</evidence>
<dbReference type="PATRIC" id="fig|768706.3.peg.2191"/>
<proteinExistence type="predicted"/>
<gene>
    <name evidence="4" type="ordered locus">Desor_2173</name>
</gene>
<sequence length="179" mass="21029">MEITMKQCTIDDLFLLRELSYKTFDETFRPMNSPAVMEAYLEKSFNLDKLRNELANINSRFYFLYAGKELAGYLKLNEFEAQTDINDPQSLEIERIYVAKEFQSRGLGGTLMNKAISVGNDLGKSYLWLGVWEKNERGIQFYKKQGFYVIGKHPFYMGQEEQTDYIFRKDLTNNEEDVL</sequence>
<dbReference type="InterPro" id="IPR050832">
    <property type="entry name" value="Bact_Acetyltransf"/>
</dbReference>
<dbReference type="PROSITE" id="PS51186">
    <property type="entry name" value="GNAT"/>
    <property type="match status" value="1"/>
</dbReference>
<keyword evidence="1 4" id="KW-0808">Transferase</keyword>
<dbReference type="KEGG" id="dor:Desor_2173"/>
<feature type="domain" description="N-acetyltransferase" evidence="3">
    <location>
        <begin position="3"/>
        <end position="172"/>
    </location>
</feature>
<keyword evidence="5" id="KW-1185">Reference proteome</keyword>
<reference evidence="4 5" key="2">
    <citation type="journal article" date="2012" name="J. Bacteriol.">
        <title>Complete genome sequences of Desulfosporosinus orientis DSM765T, Desulfosporosinus youngiae DSM17734T, Desulfosporosinus meridiei DSM13257T, and Desulfosporosinus acidiphilus DSM22704T.</title>
        <authorList>
            <person name="Pester M."/>
            <person name="Brambilla E."/>
            <person name="Alazard D."/>
            <person name="Rattei T."/>
            <person name="Weinmaier T."/>
            <person name="Han J."/>
            <person name="Lucas S."/>
            <person name="Lapidus A."/>
            <person name="Cheng J.F."/>
            <person name="Goodwin L."/>
            <person name="Pitluck S."/>
            <person name="Peters L."/>
            <person name="Ovchinnikova G."/>
            <person name="Teshima H."/>
            <person name="Detter J.C."/>
            <person name="Han C.S."/>
            <person name="Tapia R."/>
            <person name="Land M.L."/>
            <person name="Hauser L."/>
            <person name="Kyrpides N.C."/>
            <person name="Ivanova N.N."/>
            <person name="Pagani I."/>
            <person name="Huntmann M."/>
            <person name="Wei C.L."/>
            <person name="Davenport K.W."/>
            <person name="Daligault H."/>
            <person name="Chain P.S."/>
            <person name="Chen A."/>
            <person name="Mavromatis K."/>
            <person name="Markowitz V."/>
            <person name="Szeto E."/>
            <person name="Mikhailova N."/>
            <person name="Pati A."/>
            <person name="Wagner M."/>
            <person name="Woyke T."/>
            <person name="Ollivier B."/>
            <person name="Klenk H.P."/>
            <person name="Spring S."/>
            <person name="Loy A."/>
        </authorList>
    </citation>
    <scope>NUCLEOTIDE SEQUENCE [LARGE SCALE GENOMIC DNA]</scope>
    <source>
        <strain evidence="5">ATCC 19365 / DSM 765 / NCIMB 8382 / VKM B-1628</strain>
    </source>
</reference>
<dbReference type="STRING" id="768706.Desor_2173"/>
<protein>
    <submittedName>
        <fullName evidence="4">Acetyltransferase</fullName>
    </submittedName>
</protein>